<feature type="compositionally biased region" description="Basic residues" evidence="1">
    <location>
        <begin position="1"/>
        <end position="16"/>
    </location>
</feature>
<protein>
    <submittedName>
        <fullName evidence="2">Ethylene receptor</fullName>
    </submittedName>
</protein>
<evidence type="ECO:0000256" key="1">
    <source>
        <dbReference type="SAM" id="MobiDB-lite"/>
    </source>
</evidence>
<sequence length="47" mass="5231">MSLHKINKPLTYHKAKPSATRASGCPRLSLNKLGKYLRNILGLYSCS</sequence>
<proteinExistence type="predicted"/>
<dbReference type="EMBL" id="GGEC01003345">
    <property type="protein sequence ID" value="MBW83828.1"/>
    <property type="molecule type" value="Transcribed_RNA"/>
</dbReference>
<reference evidence="2" key="1">
    <citation type="submission" date="2018-02" db="EMBL/GenBank/DDBJ databases">
        <title>Rhizophora mucronata_Transcriptome.</title>
        <authorList>
            <person name="Meera S.P."/>
            <person name="Sreeshan A."/>
            <person name="Augustine A."/>
        </authorList>
    </citation>
    <scope>NUCLEOTIDE SEQUENCE</scope>
    <source>
        <tissue evidence="2">Leaf</tissue>
    </source>
</reference>
<keyword evidence="2" id="KW-0675">Receptor</keyword>
<dbReference type="EMBL" id="GGEC01003346">
    <property type="protein sequence ID" value="MBW83829.1"/>
    <property type="molecule type" value="Transcribed_RNA"/>
</dbReference>
<dbReference type="AlphaFoldDB" id="A0A2P2IRH4"/>
<evidence type="ECO:0000313" key="2">
    <source>
        <dbReference type="EMBL" id="MBW83828.1"/>
    </source>
</evidence>
<organism evidence="2">
    <name type="scientific">Rhizophora mucronata</name>
    <name type="common">Asiatic mangrove</name>
    <dbReference type="NCBI Taxonomy" id="61149"/>
    <lineage>
        <taxon>Eukaryota</taxon>
        <taxon>Viridiplantae</taxon>
        <taxon>Streptophyta</taxon>
        <taxon>Embryophyta</taxon>
        <taxon>Tracheophyta</taxon>
        <taxon>Spermatophyta</taxon>
        <taxon>Magnoliopsida</taxon>
        <taxon>eudicotyledons</taxon>
        <taxon>Gunneridae</taxon>
        <taxon>Pentapetalae</taxon>
        <taxon>rosids</taxon>
        <taxon>fabids</taxon>
        <taxon>Malpighiales</taxon>
        <taxon>Rhizophoraceae</taxon>
        <taxon>Rhizophora</taxon>
    </lineage>
</organism>
<name>A0A2P2IRH4_RHIMU</name>
<feature type="region of interest" description="Disordered" evidence="1">
    <location>
        <begin position="1"/>
        <end position="23"/>
    </location>
</feature>
<accession>A0A2P2IRH4</accession>